<evidence type="ECO:0000256" key="11">
    <source>
        <dbReference type="ARBA" id="ARBA00023235"/>
    </source>
</evidence>
<dbReference type="Gene3D" id="3.40.50.140">
    <property type="match status" value="1"/>
</dbReference>
<dbReference type="SMART" id="SM00436">
    <property type="entry name" value="TOP1Bc"/>
    <property type="match status" value="1"/>
</dbReference>
<dbReference type="Proteomes" id="UP000824225">
    <property type="component" value="Unassembled WGS sequence"/>
</dbReference>
<dbReference type="SMART" id="SM00493">
    <property type="entry name" value="TOPRIM"/>
    <property type="match status" value="1"/>
</dbReference>
<evidence type="ECO:0000256" key="9">
    <source>
        <dbReference type="ARBA" id="ARBA00023029"/>
    </source>
</evidence>
<dbReference type="CDD" id="cd03362">
    <property type="entry name" value="TOPRIM_TopoIA_TopoIII"/>
    <property type="match status" value="1"/>
</dbReference>
<dbReference type="Pfam" id="PF01751">
    <property type="entry name" value="Toprim"/>
    <property type="match status" value="1"/>
</dbReference>
<dbReference type="Gene3D" id="3.30.65.10">
    <property type="entry name" value="Bacterial Topoisomerase I, domain 1"/>
    <property type="match status" value="2"/>
</dbReference>
<gene>
    <name evidence="18" type="ORF">H9962_08470</name>
</gene>
<comment type="similarity">
    <text evidence="2">Belongs to the type IA topoisomerase family.</text>
</comment>
<evidence type="ECO:0000259" key="16">
    <source>
        <dbReference type="PROSITE" id="PS50880"/>
    </source>
</evidence>
<keyword evidence="11" id="KW-0413">Isomerase</keyword>
<dbReference type="InterPro" id="IPR013498">
    <property type="entry name" value="Topo_IA_Znf"/>
</dbReference>
<keyword evidence="9" id="KW-0799">Topoisomerase</keyword>
<dbReference type="InterPro" id="IPR003601">
    <property type="entry name" value="Topo_IA_2"/>
</dbReference>
<dbReference type="InterPro" id="IPR006171">
    <property type="entry name" value="TOPRIM_dom"/>
</dbReference>
<dbReference type="InterPro" id="IPR034144">
    <property type="entry name" value="TOPRIM_TopoIII"/>
</dbReference>
<dbReference type="SMART" id="SM00437">
    <property type="entry name" value="TOP1Ac"/>
    <property type="match status" value="1"/>
</dbReference>
<dbReference type="InterPro" id="IPR023406">
    <property type="entry name" value="Topo_IA_AS"/>
</dbReference>
<dbReference type="Gene3D" id="2.70.20.10">
    <property type="entry name" value="Topoisomerase I, domain 3"/>
    <property type="match status" value="1"/>
</dbReference>
<keyword evidence="7" id="KW-0862">Zinc</keyword>
<evidence type="ECO:0000256" key="3">
    <source>
        <dbReference type="ARBA" id="ARBA00012891"/>
    </source>
</evidence>
<evidence type="ECO:0000256" key="15">
    <source>
        <dbReference type="ARBA" id="ARBA00032877"/>
    </source>
</evidence>
<feature type="domain" description="Toprim" evidence="16">
    <location>
        <begin position="1"/>
        <end position="131"/>
    </location>
</feature>
<dbReference type="GO" id="GO:0006265">
    <property type="term" value="P:DNA topological change"/>
    <property type="evidence" value="ECO:0007669"/>
    <property type="project" value="InterPro"/>
</dbReference>
<evidence type="ECO:0000256" key="12">
    <source>
        <dbReference type="ARBA" id="ARBA00030003"/>
    </source>
</evidence>
<evidence type="ECO:0000313" key="19">
    <source>
        <dbReference type="Proteomes" id="UP000824225"/>
    </source>
</evidence>
<dbReference type="PANTHER" id="PTHR11390:SF21">
    <property type="entry name" value="DNA TOPOISOMERASE 3-ALPHA"/>
    <property type="match status" value="1"/>
</dbReference>
<evidence type="ECO:0000256" key="7">
    <source>
        <dbReference type="ARBA" id="ARBA00022833"/>
    </source>
</evidence>
<reference evidence="18" key="1">
    <citation type="journal article" date="2021" name="PeerJ">
        <title>Extensive microbial diversity within the chicken gut microbiome revealed by metagenomics and culture.</title>
        <authorList>
            <person name="Gilroy R."/>
            <person name="Ravi A."/>
            <person name="Getino M."/>
            <person name="Pursley I."/>
            <person name="Horton D.L."/>
            <person name="Alikhan N.F."/>
            <person name="Baker D."/>
            <person name="Gharbi K."/>
            <person name="Hall N."/>
            <person name="Watson M."/>
            <person name="Adriaenssens E.M."/>
            <person name="Foster-Nyarko E."/>
            <person name="Jarju S."/>
            <person name="Secka A."/>
            <person name="Antonio M."/>
            <person name="Oren A."/>
            <person name="Chaudhuri R.R."/>
            <person name="La Ragione R."/>
            <person name="Hildebrand F."/>
            <person name="Pallen M.J."/>
        </authorList>
    </citation>
    <scope>NUCLEOTIDE SEQUENCE</scope>
    <source>
        <strain evidence="18">CHK186-16707</strain>
    </source>
</reference>
<dbReference type="SUPFAM" id="SSF56712">
    <property type="entry name" value="Prokaryotic type I DNA topoisomerase"/>
    <property type="match status" value="1"/>
</dbReference>
<dbReference type="Gene3D" id="1.10.290.10">
    <property type="entry name" value="Topoisomerase I, domain 4"/>
    <property type="match status" value="1"/>
</dbReference>
<dbReference type="GO" id="GO:0003677">
    <property type="term" value="F:DNA binding"/>
    <property type="evidence" value="ECO:0007669"/>
    <property type="project" value="UniProtKB-KW"/>
</dbReference>
<dbReference type="Pfam" id="PF01396">
    <property type="entry name" value="Zn_ribbon_Top1"/>
    <property type="match status" value="2"/>
</dbReference>
<evidence type="ECO:0000256" key="13">
    <source>
        <dbReference type="ARBA" id="ARBA00031985"/>
    </source>
</evidence>
<evidence type="ECO:0000256" key="14">
    <source>
        <dbReference type="ARBA" id="ARBA00032235"/>
    </source>
</evidence>
<dbReference type="InterPro" id="IPR013826">
    <property type="entry name" value="Topo_IA_cen_sub3"/>
</dbReference>
<keyword evidence="10" id="KW-0238">DNA-binding</keyword>
<dbReference type="NCBIfam" id="NF005829">
    <property type="entry name" value="PRK07726.1"/>
    <property type="match status" value="1"/>
</dbReference>
<keyword evidence="4" id="KW-0479">Metal-binding</keyword>
<dbReference type="PROSITE" id="PS50880">
    <property type="entry name" value="TOPRIM"/>
    <property type="match status" value="1"/>
</dbReference>
<evidence type="ECO:0000256" key="1">
    <source>
        <dbReference type="ARBA" id="ARBA00000213"/>
    </source>
</evidence>
<dbReference type="PROSITE" id="PS52039">
    <property type="entry name" value="TOPO_IA_2"/>
    <property type="match status" value="1"/>
</dbReference>
<dbReference type="InterPro" id="IPR013825">
    <property type="entry name" value="Topo_IA_cen_sub2"/>
</dbReference>
<proteinExistence type="inferred from homology"/>
<dbReference type="PRINTS" id="PR00417">
    <property type="entry name" value="PRTPISMRASEI"/>
</dbReference>
<evidence type="ECO:0000256" key="4">
    <source>
        <dbReference type="ARBA" id="ARBA00022723"/>
    </source>
</evidence>
<dbReference type="EC" id="5.6.2.1" evidence="3"/>
<dbReference type="GO" id="GO:0003917">
    <property type="term" value="F:DNA topoisomerase type I (single strand cut, ATP-independent) activity"/>
    <property type="evidence" value="ECO:0007669"/>
    <property type="project" value="UniProtKB-EC"/>
</dbReference>
<dbReference type="InterPro" id="IPR013497">
    <property type="entry name" value="Topo_IA_cen"/>
</dbReference>
<evidence type="ECO:0000259" key="17">
    <source>
        <dbReference type="PROSITE" id="PS52039"/>
    </source>
</evidence>
<dbReference type="GO" id="GO:0006281">
    <property type="term" value="P:DNA repair"/>
    <property type="evidence" value="ECO:0007669"/>
    <property type="project" value="TreeGrafter"/>
</dbReference>
<dbReference type="GO" id="GO:0043597">
    <property type="term" value="C:cytoplasmic replication fork"/>
    <property type="evidence" value="ECO:0007669"/>
    <property type="project" value="TreeGrafter"/>
</dbReference>
<dbReference type="Gene3D" id="1.10.460.10">
    <property type="entry name" value="Topoisomerase I, domain 2"/>
    <property type="match status" value="1"/>
</dbReference>
<accession>A0A9D2HFR7</accession>
<dbReference type="EMBL" id="DXAN01000026">
    <property type="protein sequence ID" value="HJA09205.1"/>
    <property type="molecule type" value="Genomic_DNA"/>
</dbReference>
<evidence type="ECO:0000256" key="10">
    <source>
        <dbReference type="ARBA" id="ARBA00023125"/>
    </source>
</evidence>
<dbReference type="AlphaFoldDB" id="A0A9D2HFR7"/>
<reference evidence="18" key="2">
    <citation type="submission" date="2021-04" db="EMBL/GenBank/DDBJ databases">
        <authorList>
            <person name="Gilroy R."/>
        </authorList>
    </citation>
    <scope>NUCLEOTIDE SEQUENCE</scope>
    <source>
        <strain evidence="18">CHK186-16707</strain>
    </source>
</reference>
<protein>
    <recommendedName>
        <fullName evidence="3">DNA topoisomerase</fullName>
        <ecNumber evidence="3">5.6.2.1</ecNumber>
    </recommendedName>
    <alternativeName>
        <fullName evidence="15">Omega-protein</fullName>
    </alternativeName>
    <alternativeName>
        <fullName evidence="14">Relaxing enzyme</fullName>
    </alternativeName>
    <alternativeName>
        <fullName evidence="12">Swivelase</fullName>
    </alternativeName>
    <alternativeName>
        <fullName evidence="13">Untwisting enzyme</fullName>
    </alternativeName>
</protein>
<dbReference type="InterPro" id="IPR000380">
    <property type="entry name" value="Topo_IA"/>
</dbReference>
<keyword evidence="8" id="KW-0460">Magnesium</keyword>
<evidence type="ECO:0000256" key="8">
    <source>
        <dbReference type="ARBA" id="ARBA00022842"/>
    </source>
</evidence>
<name>A0A9D2HFR7_9BACT</name>
<sequence>MRLFIAEKPSLAAAIAEGLGNPRKQSGYWQCDGDNLVTWCFGHMLENLSPESYNPDWKIWRKADLPLIPKEWLYAVRSDAEAQLSVIRTLLSKAASVVNAGDPDREGQLLVDELLTDYTGPVERLWLASLDARSVAKALSSMKDNREYAPLRDAALARSLADWLVGLNATRAMTLLGRDAGYTGVLSLGRVQTPTLALVVARDQEIEAFKPHPYFVLQAHMEHPAGAFVATFVPGDDQAGLDDQGRLVDQAVAADLIKRVAGTSGIVASVTKQEKKKAPELPHCLSSLQKAASAAFGMTAQQVLDIAQALYEKKLTTYPRTDCRYLPAEQFADAQRVLSSLEAVPALEAMAKDADPSRKSAAWDTGKVTAHHAIIPTGEAPAALPDAEMQVYTMIATAYCLQFHPDYRYEAQKLTAEFRGTAWTVTGRVVLEPGWTRFARDEDDAKQQGLPAVGQGDAVACNKVDRVDKKTAPPPRFTEGSLIEAMANVHRFVADVGAKVVLKENEGIGTEATRAGILETLKVRGFLQISGKATLVSTQLGRQLIALTPDTLKDPVMTAAWERRLSAIAAGADTLDAFMADQTDALPGLLAPLLAADAAFPAAYPCPQCGKPMRRHKSKQKEGEFFWSCAGYPDCKYSLPDDHGKPGKRVPQIVSNHKCPSCGKGMIRKASKKKPGKYFWSCSGYPECKGLCFDKQGRPDFSTFKAS</sequence>
<dbReference type="InterPro" id="IPR003602">
    <property type="entry name" value="Topo_IA_DNA-bd_dom"/>
</dbReference>
<keyword evidence="6" id="KW-0863">Zinc-finger</keyword>
<dbReference type="GO" id="GO:0008270">
    <property type="term" value="F:zinc ion binding"/>
    <property type="evidence" value="ECO:0007669"/>
    <property type="project" value="UniProtKB-KW"/>
</dbReference>
<evidence type="ECO:0000256" key="2">
    <source>
        <dbReference type="ARBA" id="ARBA00009446"/>
    </source>
</evidence>
<comment type="caution">
    <text evidence="18">The sequence shown here is derived from an EMBL/GenBank/DDBJ whole genome shotgun (WGS) entry which is preliminary data.</text>
</comment>
<feature type="domain" description="Topo IA-type catalytic" evidence="17">
    <location>
        <begin position="148"/>
        <end position="590"/>
    </location>
</feature>
<evidence type="ECO:0000256" key="6">
    <source>
        <dbReference type="ARBA" id="ARBA00022771"/>
    </source>
</evidence>
<dbReference type="NCBIfam" id="TIGR01056">
    <property type="entry name" value="topB"/>
    <property type="match status" value="1"/>
</dbReference>
<dbReference type="GO" id="GO:0006310">
    <property type="term" value="P:DNA recombination"/>
    <property type="evidence" value="ECO:0007669"/>
    <property type="project" value="TreeGrafter"/>
</dbReference>
<dbReference type="CDD" id="cd00186">
    <property type="entry name" value="TOP1Ac"/>
    <property type="match status" value="1"/>
</dbReference>
<evidence type="ECO:0000256" key="5">
    <source>
        <dbReference type="ARBA" id="ARBA00022737"/>
    </source>
</evidence>
<comment type="catalytic activity">
    <reaction evidence="1">
        <text>ATP-independent breakage of single-stranded DNA, followed by passage and rejoining.</text>
        <dbReference type="EC" id="5.6.2.1"/>
    </reaction>
</comment>
<dbReference type="PROSITE" id="PS00396">
    <property type="entry name" value="TOPO_IA_1"/>
    <property type="match status" value="1"/>
</dbReference>
<organism evidence="18 19">
    <name type="scientific">Candidatus Mailhella merdigallinarum</name>
    <dbReference type="NCBI Taxonomy" id="2838658"/>
    <lineage>
        <taxon>Bacteria</taxon>
        <taxon>Pseudomonadati</taxon>
        <taxon>Thermodesulfobacteriota</taxon>
        <taxon>Desulfovibrionia</taxon>
        <taxon>Desulfovibrionales</taxon>
        <taxon>Desulfovibrionaceae</taxon>
        <taxon>Mailhella</taxon>
    </lineage>
</organism>
<dbReference type="InterPro" id="IPR013824">
    <property type="entry name" value="Topo_IA_cen_sub1"/>
</dbReference>
<dbReference type="Pfam" id="PF01131">
    <property type="entry name" value="Topoisom_bac"/>
    <property type="match status" value="1"/>
</dbReference>
<dbReference type="InterPro" id="IPR023405">
    <property type="entry name" value="Topo_IA_core_domain"/>
</dbReference>
<keyword evidence="5" id="KW-0677">Repeat</keyword>
<evidence type="ECO:0000313" key="18">
    <source>
        <dbReference type="EMBL" id="HJA09205.1"/>
    </source>
</evidence>
<dbReference type="InterPro" id="IPR005738">
    <property type="entry name" value="TopoIII"/>
</dbReference>
<dbReference type="PANTHER" id="PTHR11390">
    <property type="entry name" value="PROKARYOTIC DNA TOPOISOMERASE"/>
    <property type="match status" value="1"/>
</dbReference>